<accession>E7QTH0</accession>
<gene>
    <name evidence="4" type="primary">aroD</name>
    <name evidence="6" type="ORF">SAMN05444342_2301</name>
    <name evidence="5" type="ORF">ZOD2009_10490</name>
</gene>
<dbReference type="PANTHER" id="PTHR43699">
    <property type="entry name" value="3-DEHYDROQUINATE DEHYDRATASE"/>
    <property type="match status" value="1"/>
</dbReference>
<dbReference type="AlphaFoldDB" id="E7QTH0"/>
<keyword evidence="4" id="KW-0028">Amino-acid biosynthesis</keyword>
<reference evidence="8" key="2">
    <citation type="submission" date="2016-11" db="EMBL/GenBank/DDBJ databases">
        <authorList>
            <person name="Varghese N."/>
            <person name="Submissions S."/>
        </authorList>
    </citation>
    <scope>NUCLEOTIDE SEQUENCE [LARGE SCALE GENOMIC DNA]</scope>
    <source>
        <strain evidence="8">DX253</strain>
    </source>
</reference>
<sequence length="224" mass="24373">MDVDSFSLAVSTADLGDEPRAREHADIVEFRMDLADDPLSMLSAYDGELPVIATNRAEWEGGEATGDERLDALREATDHPAVDAIDLELETLFTAPGRDLAEHARNNDVLVIASVHDFEETPSQRRMRELLENCTDHADVGKLAVTAQSESDVLDLFRVTNLLTERGQTVATIAMGEVGRHSRAVVPLYGSKIGYAPLELADATAPGQYDLATLSQLVDELRGN</sequence>
<feature type="binding site" evidence="4">
    <location>
        <position position="208"/>
    </location>
    <ligand>
        <name>3-dehydroquinate</name>
        <dbReference type="ChEBI" id="CHEBI:32364"/>
    </ligand>
</feature>
<feature type="binding site" evidence="4">
    <location>
        <position position="56"/>
    </location>
    <ligand>
        <name>3-dehydroquinate</name>
        <dbReference type="ChEBI" id="CHEBI:32364"/>
    </ligand>
</feature>
<dbReference type="PANTHER" id="PTHR43699:SF1">
    <property type="entry name" value="3-DEHYDROQUINATE DEHYDRATASE"/>
    <property type="match status" value="1"/>
</dbReference>
<comment type="function">
    <text evidence="4">Involved in the third step of the chorismate pathway, which leads to the biosynthesis of aromatic amino acids. Catalyzes the cis-dehydration of 3-dehydroquinate (DHQ) and introduces the first double bond of the aromatic ring to yield 3-dehydroshikimate.</text>
</comment>
<evidence type="ECO:0000313" key="6">
    <source>
        <dbReference type="EMBL" id="SHK82510.1"/>
    </source>
</evidence>
<dbReference type="UniPathway" id="UPA00053">
    <property type="reaction ID" value="UER00086"/>
</dbReference>
<evidence type="ECO:0000256" key="2">
    <source>
        <dbReference type="ARBA" id="ARBA00023239"/>
    </source>
</evidence>
<feature type="active site" description="Proton donor/acceptor" evidence="4">
    <location>
        <position position="116"/>
    </location>
</feature>
<dbReference type="InterPro" id="IPR013785">
    <property type="entry name" value="Aldolase_TIM"/>
</dbReference>
<dbReference type="GO" id="GO:0046279">
    <property type="term" value="P:3,4-dihydroxybenzoate biosynthetic process"/>
    <property type="evidence" value="ECO:0007669"/>
    <property type="project" value="TreeGrafter"/>
</dbReference>
<evidence type="ECO:0000256" key="3">
    <source>
        <dbReference type="ARBA" id="ARBA00023270"/>
    </source>
</evidence>
<evidence type="ECO:0000256" key="1">
    <source>
        <dbReference type="ARBA" id="ARBA00001864"/>
    </source>
</evidence>
<evidence type="ECO:0000313" key="7">
    <source>
        <dbReference type="Proteomes" id="UP000003751"/>
    </source>
</evidence>
<dbReference type="OrthoDB" id="34329at2157"/>
<dbReference type="RefSeq" id="WP_007979510.1">
    <property type="nucleotide sequence ID" value="NZ_AEMG01000009.1"/>
</dbReference>
<comment type="subunit">
    <text evidence="4">Homodimer.</text>
</comment>
<reference evidence="5 7" key="1">
    <citation type="journal article" date="2014" name="ISME J.">
        <title>Trehalose/2-sulfotrehalose biosynthesis and glycine-betaine uptake are widely spread mechanisms for osmoadaptation in the Halobacteriales.</title>
        <authorList>
            <person name="Youssef N.H."/>
            <person name="Savage-Ashlock K.N."/>
            <person name="McCully A.L."/>
            <person name="Luedtke B."/>
            <person name="Shaw E.I."/>
            <person name="Hoff W.D."/>
            <person name="Elshahed M.S."/>
        </authorList>
    </citation>
    <scope>NUCLEOTIDE SEQUENCE [LARGE SCALE GENOMIC DNA]</scope>
    <source>
        <strain evidence="5 7">DX253</strain>
    </source>
</reference>
<proteinExistence type="inferred from homology"/>
<dbReference type="Proteomes" id="UP000003751">
    <property type="component" value="Unassembled WGS sequence"/>
</dbReference>
<dbReference type="GO" id="GO:0009073">
    <property type="term" value="P:aromatic amino acid family biosynthetic process"/>
    <property type="evidence" value="ECO:0007669"/>
    <property type="project" value="UniProtKB-KW"/>
</dbReference>
<evidence type="ECO:0000256" key="4">
    <source>
        <dbReference type="HAMAP-Rule" id="MF_00214"/>
    </source>
</evidence>
<keyword evidence="8" id="KW-1185">Reference proteome</keyword>
<dbReference type="GO" id="GO:0003855">
    <property type="term" value="F:3-dehydroquinate dehydratase activity"/>
    <property type="evidence" value="ECO:0007669"/>
    <property type="project" value="UniProtKB-UniRule"/>
</dbReference>
<dbReference type="EC" id="4.2.1.10" evidence="4"/>
<feature type="binding site" evidence="4">
    <location>
        <position position="11"/>
    </location>
    <ligand>
        <name>3-dehydroquinate</name>
        <dbReference type="ChEBI" id="CHEBI:32364"/>
    </ligand>
</feature>
<dbReference type="InterPro" id="IPR001381">
    <property type="entry name" value="DHquinase_I"/>
</dbReference>
<reference evidence="6" key="3">
    <citation type="submission" date="2016-11" db="EMBL/GenBank/DDBJ databases">
        <authorList>
            <person name="Jaros S."/>
            <person name="Januszkiewicz K."/>
            <person name="Wedrychowicz H."/>
        </authorList>
    </citation>
    <scope>NUCLEOTIDE SEQUENCE [LARGE SCALE GENOMIC DNA]</scope>
    <source>
        <strain evidence="6">DX253</strain>
    </source>
</reference>
<dbReference type="InterPro" id="IPR050146">
    <property type="entry name" value="Type-I_3-dehydroquinase"/>
</dbReference>
<dbReference type="Pfam" id="PF01487">
    <property type="entry name" value="DHquinase_I"/>
    <property type="match status" value="1"/>
</dbReference>
<comment type="catalytic activity">
    <reaction evidence="1 4">
        <text>3-dehydroquinate = 3-dehydroshikimate + H2O</text>
        <dbReference type="Rhea" id="RHEA:21096"/>
        <dbReference type="ChEBI" id="CHEBI:15377"/>
        <dbReference type="ChEBI" id="CHEBI:16630"/>
        <dbReference type="ChEBI" id="CHEBI:32364"/>
        <dbReference type="EC" id="4.2.1.10"/>
    </reaction>
</comment>
<keyword evidence="4" id="KW-0057">Aromatic amino acid biosynthesis</keyword>
<feature type="binding site" evidence="4">
    <location>
        <position position="183"/>
    </location>
    <ligand>
        <name>3-dehydroquinate</name>
        <dbReference type="ChEBI" id="CHEBI:32364"/>
    </ligand>
</feature>
<dbReference type="CDD" id="cd00502">
    <property type="entry name" value="DHQase_I"/>
    <property type="match status" value="1"/>
</dbReference>
<dbReference type="eggNOG" id="arCOG02097">
    <property type="taxonomic scope" value="Archaea"/>
</dbReference>
<dbReference type="GO" id="GO:0009423">
    <property type="term" value="P:chorismate biosynthetic process"/>
    <property type="evidence" value="ECO:0007669"/>
    <property type="project" value="UniProtKB-UniRule"/>
</dbReference>
<name>E7QTH0_HALPU</name>
<evidence type="ECO:0000313" key="5">
    <source>
        <dbReference type="EMBL" id="EFW91899.1"/>
    </source>
</evidence>
<comment type="pathway">
    <text evidence="4">Metabolic intermediate biosynthesis; chorismate biosynthesis; chorismate from D-erythrose 4-phosphate and phosphoenolpyruvate: step 3/7.</text>
</comment>
<keyword evidence="3 4" id="KW-0704">Schiff base</keyword>
<dbReference type="EMBL" id="FRAN01000003">
    <property type="protein sequence ID" value="SHK82510.1"/>
    <property type="molecule type" value="Genomic_DNA"/>
</dbReference>
<dbReference type="Gene3D" id="3.20.20.70">
    <property type="entry name" value="Aldolase class I"/>
    <property type="match status" value="1"/>
</dbReference>
<comment type="similarity">
    <text evidence="4">Belongs to the type-I 3-dehydroquinase family.</text>
</comment>
<dbReference type="EMBL" id="AEMG01000009">
    <property type="protein sequence ID" value="EFW91899.1"/>
    <property type="molecule type" value="Genomic_DNA"/>
</dbReference>
<protein>
    <recommendedName>
        <fullName evidence="4">3-dehydroquinate dehydratase</fullName>
        <shortName evidence="4">3-dehydroquinase</shortName>
        <ecNumber evidence="4">4.2.1.10</ecNumber>
    </recommendedName>
    <alternativeName>
        <fullName evidence="4">Type I DHQase</fullName>
    </alternativeName>
    <alternativeName>
        <fullName evidence="4">Type I dehydroquinase</fullName>
        <shortName evidence="4">DHQ1</shortName>
    </alternativeName>
</protein>
<dbReference type="GO" id="GO:0008652">
    <property type="term" value="P:amino acid biosynthetic process"/>
    <property type="evidence" value="ECO:0007669"/>
    <property type="project" value="UniProtKB-KW"/>
</dbReference>
<keyword evidence="2 4" id="KW-0456">Lyase</keyword>
<evidence type="ECO:0000313" key="8">
    <source>
        <dbReference type="Proteomes" id="UP000184203"/>
    </source>
</evidence>
<feature type="binding site" evidence="4">
    <location>
        <begin position="29"/>
        <end position="31"/>
    </location>
    <ligand>
        <name>3-dehydroquinate</name>
        <dbReference type="ChEBI" id="CHEBI:32364"/>
    </ligand>
</feature>
<dbReference type="HAMAP" id="MF_00214">
    <property type="entry name" value="AroD"/>
    <property type="match status" value="1"/>
</dbReference>
<dbReference type="SUPFAM" id="SSF51569">
    <property type="entry name" value="Aldolase"/>
    <property type="match status" value="1"/>
</dbReference>
<feature type="binding site" evidence="4">
    <location>
        <position position="204"/>
    </location>
    <ligand>
        <name>3-dehydroquinate</name>
        <dbReference type="ChEBI" id="CHEBI:32364"/>
    </ligand>
</feature>
<dbReference type="Proteomes" id="UP000184203">
    <property type="component" value="Unassembled WGS sequence"/>
</dbReference>
<dbReference type="PATRIC" id="fig|797209.4.peg.2060"/>
<feature type="active site" description="Schiff-base intermediate with substrate" evidence="4">
    <location>
        <position position="142"/>
    </location>
</feature>
<organism evidence="5 7">
    <name type="scientific">Haladaptatus paucihalophilus DX253</name>
    <dbReference type="NCBI Taxonomy" id="797209"/>
    <lineage>
        <taxon>Archaea</taxon>
        <taxon>Methanobacteriati</taxon>
        <taxon>Methanobacteriota</taxon>
        <taxon>Stenosarchaea group</taxon>
        <taxon>Halobacteria</taxon>
        <taxon>Halobacteriales</taxon>
        <taxon>Haladaptataceae</taxon>
        <taxon>Haladaptatus</taxon>
    </lineage>
</organism>
<dbReference type="STRING" id="797209.GCA_000376445_02697"/>